<proteinExistence type="predicted"/>
<dbReference type="InterPro" id="IPR036117">
    <property type="entry name" value="DhaL_dom_sf"/>
</dbReference>
<keyword evidence="4" id="KW-1185">Reference proteome</keyword>
<name>A0A2I1PBI1_9MICO</name>
<dbReference type="InterPro" id="IPR033470">
    <property type="entry name" value="FakA-like_C"/>
</dbReference>
<dbReference type="OrthoDB" id="9760324at2"/>
<evidence type="ECO:0000259" key="2">
    <source>
        <dbReference type="PROSITE" id="PS51480"/>
    </source>
</evidence>
<accession>A0A2I1PBI1</accession>
<evidence type="ECO:0000313" key="4">
    <source>
        <dbReference type="Proteomes" id="UP000234206"/>
    </source>
</evidence>
<dbReference type="Pfam" id="PF02734">
    <property type="entry name" value="Dak2"/>
    <property type="match status" value="1"/>
</dbReference>
<dbReference type="GO" id="GO:0006071">
    <property type="term" value="P:glycerol metabolic process"/>
    <property type="evidence" value="ECO:0007669"/>
    <property type="project" value="InterPro"/>
</dbReference>
<sequence length="631" mass="64598">MREVTGNRRIIADHRSRGQPGRLSVAGATMCGSIGSARAGLPPRSPRRPTMAPGPRRRLTATDARRWLLNVRGGLRRAAPALDAVNVFPVADGDTGTNMFLTVDTGLRTAPAWDAQDVHASIDGLARSILWAARGNSGVILAQLIAGAAQEVVRGAAGDDAGGLDGSGLARALARADASAWQAVATPEQGTILSVSRAAADAAREAAAAGGELDEVVRRTFDAAQVALARTPDQLPALRTAHVVDAGAAGLVVALRHLVVTCTGEDPQAPGLLWLGTPADGGLPLPEVPGEGSTGEQARVGEDAGTEAAGPGESRGDDGAEGSVDTDEERDTTASRSTLEVVLSTTLPEAAARKADRVVKRLRRRLADLGDSVVVAGAGRHWRVHVHVADAPTASRVTALCRKVGEVADVRTESLDGAHASRSEVALLVAASGVGLVEVLRTAGAKVVRSSPGRRAGIGELVEAVLACGATRVVFLPGDGQLVLPAQEAARLVAQQGVWMQVVESRTLQGTVAAVAVWDPAADAEKAARALTAAAGATHDGAVRALPGGGVVGTVGSREVARGEDVADVLPDVLAELPTRGVELATVVLGEELDPAVGRAVESSLRLRRRGLEVQVVEGGPRAFPVLVGLE</sequence>
<dbReference type="InterPro" id="IPR004007">
    <property type="entry name" value="DhaL_dom"/>
</dbReference>
<dbReference type="AlphaFoldDB" id="A0A2I1PBI1"/>
<dbReference type="SMART" id="SM01121">
    <property type="entry name" value="Dak1_2"/>
    <property type="match status" value="1"/>
</dbReference>
<dbReference type="PANTHER" id="PTHR33434:SF4">
    <property type="entry name" value="PHOSPHATASE PROTEIN"/>
    <property type="match status" value="1"/>
</dbReference>
<dbReference type="PANTHER" id="PTHR33434">
    <property type="entry name" value="DEGV DOMAIN-CONTAINING PROTEIN DR_1986-RELATED"/>
    <property type="match status" value="1"/>
</dbReference>
<comment type="caution">
    <text evidence="3">The sequence shown here is derived from an EMBL/GenBank/DDBJ whole genome shotgun (WGS) entry which is preliminary data.</text>
</comment>
<dbReference type="PROSITE" id="PS51480">
    <property type="entry name" value="DHAL"/>
    <property type="match status" value="1"/>
</dbReference>
<feature type="region of interest" description="Disordered" evidence="1">
    <location>
        <begin position="267"/>
        <end position="337"/>
    </location>
</feature>
<protein>
    <recommendedName>
        <fullName evidence="2">DhaL domain-containing protein</fullName>
    </recommendedName>
</protein>
<organism evidence="3 4">
    <name type="scientific">Kytococcus schroeteri</name>
    <dbReference type="NCBI Taxonomy" id="138300"/>
    <lineage>
        <taxon>Bacteria</taxon>
        <taxon>Bacillati</taxon>
        <taxon>Actinomycetota</taxon>
        <taxon>Actinomycetes</taxon>
        <taxon>Micrococcales</taxon>
        <taxon>Kytococcaceae</taxon>
        <taxon>Kytococcus</taxon>
    </lineage>
</organism>
<dbReference type="Pfam" id="PF13684">
    <property type="entry name" value="FakA-like_C"/>
    <property type="match status" value="1"/>
</dbReference>
<feature type="region of interest" description="Disordered" evidence="1">
    <location>
        <begin position="35"/>
        <end position="56"/>
    </location>
</feature>
<dbReference type="Proteomes" id="UP000234206">
    <property type="component" value="Unassembled WGS sequence"/>
</dbReference>
<dbReference type="SUPFAM" id="SSF101473">
    <property type="entry name" value="DhaL-like"/>
    <property type="match status" value="1"/>
</dbReference>
<feature type="domain" description="DhaL" evidence="2">
    <location>
        <begin position="62"/>
        <end position="260"/>
    </location>
</feature>
<evidence type="ECO:0000313" key="3">
    <source>
        <dbReference type="EMBL" id="PKZ41985.1"/>
    </source>
</evidence>
<gene>
    <name evidence="3" type="ORF">CYJ76_04875</name>
</gene>
<reference evidence="3 4" key="1">
    <citation type="submission" date="2017-12" db="EMBL/GenBank/DDBJ databases">
        <title>Phylogenetic diversity of female urinary microbiome.</title>
        <authorList>
            <person name="Thomas-White K."/>
            <person name="Wolfe A.J."/>
        </authorList>
    </citation>
    <scope>NUCLEOTIDE SEQUENCE [LARGE SCALE GENOMIC DNA]</scope>
    <source>
        <strain evidence="3 4">UMB1298</strain>
    </source>
</reference>
<dbReference type="Gene3D" id="1.25.40.340">
    <property type="match status" value="1"/>
</dbReference>
<dbReference type="SMART" id="SM01120">
    <property type="entry name" value="Dak2"/>
    <property type="match status" value="1"/>
</dbReference>
<dbReference type="InterPro" id="IPR050270">
    <property type="entry name" value="DegV_domain_contain"/>
</dbReference>
<dbReference type="InterPro" id="IPR048394">
    <property type="entry name" value="FakA-like_M"/>
</dbReference>
<dbReference type="EMBL" id="PKIZ01000007">
    <property type="protein sequence ID" value="PKZ41985.1"/>
    <property type="molecule type" value="Genomic_DNA"/>
</dbReference>
<feature type="compositionally biased region" description="Low complexity" evidence="1">
    <location>
        <begin position="281"/>
        <end position="291"/>
    </location>
</feature>
<dbReference type="Pfam" id="PF21645">
    <property type="entry name" value="FakA-like_M"/>
    <property type="match status" value="1"/>
</dbReference>
<evidence type="ECO:0000256" key="1">
    <source>
        <dbReference type="SAM" id="MobiDB-lite"/>
    </source>
</evidence>
<dbReference type="GO" id="GO:0004371">
    <property type="term" value="F:glycerone kinase activity"/>
    <property type="evidence" value="ECO:0007669"/>
    <property type="project" value="InterPro"/>
</dbReference>